<evidence type="ECO:0000313" key="1">
    <source>
        <dbReference type="Proteomes" id="UP000887579"/>
    </source>
</evidence>
<dbReference type="Proteomes" id="UP000887579">
    <property type="component" value="Unplaced"/>
</dbReference>
<sequence>MIATLSKMLGFTDSYDSEAEKNSKLWNKSTKQFSSTNFSNFDSEENDKVTKSKNVKKSTLSLHIAEYENSDEAKKEVLTKKWKNEKQFFTDSSTSFIQISFDIPRQQANEDTRTPEVAQFKASQKLFNPNK</sequence>
<protein>
    <submittedName>
        <fullName evidence="2">Uncharacterized protein</fullName>
    </submittedName>
</protein>
<reference evidence="2" key="1">
    <citation type="submission" date="2022-11" db="UniProtKB">
        <authorList>
            <consortium name="WormBaseParasite"/>
        </authorList>
    </citation>
    <scope>IDENTIFICATION</scope>
</reference>
<evidence type="ECO:0000313" key="2">
    <source>
        <dbReference type="WBParaSite" id="ES5_v2.g21876.t1"/>
    </source>
</evidence>
<dbReference type="WBParaSite" id="ES5_v2.g21876.t1">
    <property type="protein sequence ID" value="ES5_v2.g21876.t1"/>
    <property type="gene ID" value="ES5_v2.g21876"/>
</dbReference>
<name>A0AC34FXM5_9BILA</name>
<proteinExistence type="predicted"/>
<accession>A0AC34FXM5</accession>
<organism evidence="1 2">
    <name type="scientific">Panagrolaimus sp. ES5</name>
    <dbReference type="NCBI Taxonomy" id="591445"/>
    <lineage>
        <taxon>Eukaryota</taxon>
        <taxon>Metazoa</taxon>
        <taxon>Ecdysozoa</taxon>
        <taxon>Nematoda</taxon>
        <taxon>Chromadorea</taxon>
        <taxon>Rhabditida</taxon>
        <taxon>Tylenchina</taxon>
        <taxon>Panagrolaimomorpha</taxon>
        <taxon>Panagrolaimoidea</taxon>
        <taxon>Panagrolaimidae</taxon>
        <taxon>Panagrolaimus</taxon>
    </lineage>
</organism>